<feature type="compositionally biased region" description="Low complexity" evidence="1">
    <location>
        <begin position="189"/>
        <end position="201"/>
    </location>
</feature>
<feature type="region of interest" description="Disordered" evidence="1">
    <location>
        <begin position="1"/>
        <end position="66"/>
    </location>
</feature>
<sequence length="523" mass="58529">MPASRPNRQGRPKPSEPDTRKHAMRAGTKHGKISNENARESEKETWTETNKHLLNQVSGVSDESPIGERWAEGYSCPPYMSADSEAFLSPEEITAMPRRTFYRQVWSRPNSLVRPMEPLTPDDSPENEECPRRSEGISAKDDKKDPEQLRRSSRQSTTGNTSLSSDLVSSAIPNSQGHIKKYSRHQRRSVPYSRPSRTPRPSRIHSLSAWLSRMQACLSEVDIKAIDQQTDRVGLRDYNLSHVIVSHRTHPVEETNFIMLVWKDVAGPTAVDWPTLQVTLKDRMSNAYTTQNTRGSRRAVYGALVVGQLAQFYVFVGEGPAQLSLSLFEEGRETLNIEHDGDLVDGHLSSIDNEFSDEVFDDIANDPSLPIAAARCIDDVFLPETLSSGAFDLLPQPEIVSERLFSDASDAGSGGSFEAFLREVTRQYEESEHNDEADQDEPEPQEDKQVDEHKGREETARNHETVCQDVTDAIDDGWLVRKALKYIGEGVLDKAIKAVCLPGEQTDTDTDDEEGKFIISSAC</sequence>
<dbReference type="EMBL" id="NKJJ02000001">
    <property type="protein sequence ID" value="TPR01272.1"/>
    <property type="molecule type" value="Genomic_DNA"/>
</dbReference>
<comment type="caution">
    <text evidence="2">The sequence shown here is derived from an EMBL/GenBank/DDBJ whole genome shotgun (WGS) entry which is preliminary data.</text>
</comment>
<feature type="compositionally biased region" description="Basic and acidic residues" evidence="1">
    <location>
        <begin position="129"/>
        <end position="150"/>
    </location>
</feature>
<dbReference type="VEuPathDB" id="FungiDB:ATCC64974_111110"/>
<evidence type="ECO:0000256" key="1">
    <source>
        <dbReference type="SAM" id="MobiDB-lite"/>
    </source>
</evidence>
<feature type="compositionally biased region" description="Basic residues" evidence="1">
    <location>
        <begin position="22"/>
        <end position="32"/>
    </location>
</feature>
<name>A0A254TKL7_ASPNG</name>
<gene>
    <name evidence="2" type="ORF">CAN33_0038475</name>
</gene>
<reference evidence="3" key="1">
    <citation type="submission" date="2018-10" db="EMBL/GenBank/DDBJ databases">
        <title>FDA dAtabase for Regulatory Grade micrObial Sequences (FDA-ARGOS): Supporting development and validation of Infectious Disease Dx tests.</title>
        <authorList>
            <person name="Kerrigan L."/>
            <person name="Tallon L."/>
            <person name="Sadzewicz L."/>
            <person name="Sengamalay N."/>
            <person name="Ott S."/>
            <person name="Godinez A."/>
            <person name="Nagaraj S."/>
            <person name="Vavikolanu K."/>
            <person name="Nadendla S."/>
            <person name="George J."/>
            <person name="Sichtig H."/>
        </authorList>
    </citation>
    <scope>NUCLEOTIDE SEQUENCE [LARGE SCALE GENOMIC DNA]</scope>
    <source>
        <strain evidence="3">FDAARGOS_311</strain>
    </source>
</reference>
<feature type="compositionally biased region" description="Basic and acidic residues" evidence="1">
    <location>
        <begin position="445"/>
        <end position="463"/>
    </location>
</feature>
<evidence type="ECO:0000313" key="3">
    <source>
        <dbReference type="Proteomes" id="UP000197666"/>
    </source>
</evidence>
<organism evidence="2 3">
    <name type="scientific">Aspergillus niger</name>
    <dbReference type="NCBI Taxonomy" id="5061"/>
    <lineage>
        <taxon>Eukaryota</taxon>
        <taxon>Fungi</taxon>
        <taxon>Dikarya</taxon>
        <taxon>Ascomycota</taxon>
        <taxon>Pezizomycotina</taxon>
        <taxon>Eurotiomycetes</taxon>
        <taxon>Eurotiomycetidae</taxon>
        <taxon>Eurotiales</taxon>
        <taxon>Aspergillaceae</taxon>
        <taxon>Aspergillus</taxon>
        <taxon>Aspergillus subgen. Circumdati</taxon>
    </lineage>
</organism>
<dbReference type="VEuPathDB" id="FungiDB:ASPNIDRAFT2_1168093"/>
<feature type="compositionally biased region" description="Basic and acidic residues" evidence="1">
    <location>
        <begin position="427"/>
        <end position="436"/>
    </location>
</feature>
<accession>A0A254TKL7</accession>
<evidence type="ECO:0000313" key="2">
    <source>
        <dbReference type="EMBL" id="TPR01272.1"/>
    </source>
</evidence>
<feature type="compositionally biased region" description="Basic and acidic residues" evidence="1">
    <location>
        <begin position="37"/>
        <end position="51"/>
    </location>
</feature>
<dbReference type="VEuPathDB" id="FungiDB:M747DRAFT_355985"/>
<dbReference type="AlphaFoldDB" id="A0A254TKL7"/>
<protein>
    <submittedName>
        <fullName evidence="2">Uncharacterized protein</fullName>
    </submittedName>
</protein>
<feature type="region of interest" description="Disordered" evidence="1">
    <location>
        <begin position="112"/>
        <end position="203"/>
    </location>
</feature>
<proteinExistence type="predicted"/>
<feature type="compositionally biased region" description="Basic residues" evidence="1">
    <location>
        <begin position="178"/>
        <end position="188"/>
    </location>
</feature>
<feature type="region of interest" description="Disordered" evidence="1">
    <location>
        <begin position="427"/>
        <end position="463"/>
    </location>
</feature>
<feature type="compositionally biased region" description="Polar residues" evidence="1">
    <location>
        <begin position="52"/>
        <end position="61"/>
    </location>
</feature>
<feature type="compositionally biased region" description="Polar residues" evidence="1">
    <location>
        <begin position="154"/>
        <end position="177"/>
    </location>
</feature>
<dbReference type="Proteomes" id="UP000197666">
    <property type="component" value="Unassembled WGS sequence"/>
</dbReference>
<dbReference type="VEuPathDB" id="FungiDB:An18g00890"/>